<evidence type="ECO:0000313" key="2">
    <source>
        <dbReference type="EMBL" id="URD97703.1"/>
    </source>
</evidence>
<dbReference type="OrthoDB" id="638181at2759"/>
<gene>
    <name evidence="2" type="ORF">MUK42_36512</name>
</gene>
<evidence type="ECO:0000313" key="3">
    <source>
        <dbReference type="Proteomes" id="UP001055439"/>
    </source>
</evidence>
<accession>A0A9E7FL19</accession>
<dbReference type="Proteomes" id="UP001055439">
    <property type="component" value="Chromosome 4"/>
</dbReference>
<feature type="compositionally biased region" description="Polar residues" evidence="1">
    <location>
        <begin position="99"/>
        <end position="111"/>
    </location>
</feature>
<keyword evidence="3" id="KW-1185">Reference proteome</keyword>
<evidence type="ECO:0000256" key="1">
    <source>
        <dbReference type="SAM" id="MobiDB-lite"/>
    </source>
</evidence>
<feature type="region of interest" description="Disordered" evidence="1">
    <location>
        <begin position="1"/>
        <end position="32"/>
    </location>
</feature>
<sequence length="233" mass="25416">MPRINEVVEGGGRVPPTAHSFSRRQSMSAGNGGLGDTQLFLKVWKPFQKQMASDLLSFPSMEYRTGSPSSKPCKAPRTCLCSPTTHPGSFRCKLHRSAGRNSGKSAAQSMGSVEPKGGPARARSMKAVLMQIVRPSNHGLCRRRDFRPKPSRFSLMSGNGQQLAVVASGMKDALSLMAFSYFSTALSYSLFWNNMLPSSFKSRAMSMKIVVSSSKTFGLCSMDLLFFEFASLC</sequence>
<dbReference type="AlphaFoldDB" id="A0A9E7FL19"/>
<reference evidence="2" key="1">
    <citation type="submission" date="2022-05" db="EMBL/GenBank/DDBJ databases">
        <title>The Musa troglodytarum L. genome provides insights into the mechanism of non-climacteric behaviour and enrichment of carotenoids.</title>
        <authorList>
            <person name="Wang J."/>
        </authorList>
    </citation>
    <scope>NUCLEOTIDE SEQUENCE</scope>
    <source>
        <tissue evidence="2">Leaf</tissue>
    </source>
</reference>
<dbReference type="PANTHER" id="PTHR33132:SF142">
    <property type="entry name" value="SERINE-RICH PROTEIN-LIKE PROTEIN"/>
    <property type="match status" value="1"/>
</dbReference>
<feature type="compositionally biased region" description="Polar residues" evidence="1">
    <location>
        <begin position="19"/>
        <end position="29"/>
    </location>
</feature>
<proteinExistence type="predicted"/>
<dbReference type="EMBL" id="CP097506">
    <property type="protein sequence ID" value="URD97703.1"/>
    <property type="molecule type" value="Genomic_DNA"/>
</dbReference>
<organism evidence="2 3">
    <name type="scientific">Musa troglodytarum</name>
    <name type="common">fe'i banana</name>
    <dbReference type="NCBI Taxonomy" id="320322"/>
    <lineage>
        <taxon>Eukaryota</taxon>
        <taxon>Viridiplantae</taxon>
        <taxon>Streptophyta</taxon>
        <taxon>Embryophyta</taxon>
        <taxon>Tracheophyta</taxon>
        <taxon>Spermatophyta</taxon>
        <taxon>Magnoliopsida</taxon>
        <taxon>Liliopsida</taxon>
        <taxon>Zingiberales</taxon>
        <taxon>Musaceae</taxon>
        <taxon>Musa</taxon>
    </lineage>
</organism>
<name>A0A9E7FL19_9LILI</name>
<feature type="region of interest" description="Disordered" evidence="1">
    <location>
        <begin position="96"/>
        <end position="120"/>
    </location>
</feature>
<protein>
    <submittedName>
        <fullName evidence="2">Uncharacterized protein</fullName>
    </submittedName>
</protein>
<dbReference type="PANTHER" id="PTHR33132">
    <property type="entry name" value="OSJNBB0118P14.9 PROTEIN"/>
    <property type="match status" value="1"/>
</dbReference>